<feature type="chain" id="PRO_5038991544" evidence="1">
    <location>
        <begin position="22"/>
        <end position="210"/>
    </location>
</feature>
<reference evidence="2 3" key="1">
    <citation type="submission" date="2015-06" db="EMBL/GenBank/DDBJ databases">
        <authorList>
            <person name="Wibberg Daniel"/>
        </authorList>
    </citation>
    <scope>NUCLEOTIDE SEQUENCE [LARGE SCALE GENOMIC DNA]</scope>
    <source>
        <strain evidence="2 3">T3/55T</strain>
    </source>
</reference>
<proteinExistence type="predicted"/>
<keyword evidence="1" id="KW-0732">Signal</keyword>
<feature type="signal peptide" evidence="1">
    <location>
        <begin position="1"/>
        <end position="21"/>
    </location>
</feature>
<dbReference type="Proteomes" id="UP000236497">
    <property type="component" value="Unassembled WGS sequence"/>
</dbReference>
<organism evidence="2 3">
    <name type="scientific">Herbinix hemicellulosilytica</name>
    <dbReference type="NCBI Taxonomy" id="1564487"/>
    <lineage>
        <taxon>Bacteria</taxon>
        <taxon>Bacillati</taxon>
        <taxon>Bacillota</taxon>
        <taxon>Clostridia</taxon>
        <taxon>Lachnospirales</taxon>
        <taxon>Lachnospiraceae</taxon>
        <taxon>Herbinix</taxon>
    </lineage>
</organism>
<dbReference type="AlphaFoldDB" id="A0A0H5SX86"/>
<evidence type="ECO:0000256" key="1">
    <source>
        <dbReference type="SAM" id="SignalP"/>
    </source>
</evidence>
<keyword evidence="3" id="KW-1185">Reference proteome</keyword>
<dbReference type="RefSeq" id="WP_103203060.1">
    <property type="nucleotide sequence ID" value="NZ_CVTD020000017.1"/>
</dbReference>
<protein>
    <submittedName>
        <fullName evidence="2">Putative secreted protein</fullName>
    </submittedName>
</protein>
<dbReference type="PROSITE" id="PS51257">
    <property type="entry name" value="PROKAR_LIPOPROTEIN"/>
    <property type="match status" value="1"/>
</dbReference>
<accession>A0A0H5SX86</accession>
<name>A0A0H5SX86_HERHM</name>
<dbReference type="OrthoDB" id="1819761at2"/>
<evidence type="ECO:0000313" key="2">
    <source>
        <dbReference type="EMBL" id="CRZ34963.1"/>
    </source>
</evidence>
<gene>
    <name evidence="2" type="ORF">HHT355_1763</name>
</gene>
<sequence length="210" mass="24323">MKKIGLCIMCMILMLVLVSCKTKKDSDMPSDIEVVRLQSERTYYENLEQIEDQATIIVKAVVSENLGQEVDTIYDYALQKELPTYGYTKWEVEVTKVYKGDVKVGDKLVLLQEYYIWTKSDGKKQLVTSSSVKPLNQGEEYLMILRYEEMLGGYSTVGDYQGIFAIPTDEVMAMIEDGKAEKSDFDIYYDDEPLNYLFPLYNEVIEKYFK</sequence>
<evidence type="ECO:0000313" key="3">
    <source>
        <dbReference type="Proteomes" id="UP000236497"/>
    </source>
</evidence>
<dbReference type="EMBL" id="CVTD020000017">
    <property type="protein sequence ID" value="CRZ34963.1"/>
    <property type="molecule type" value="Genomic_DNA"/>
</dbReference>